<dbReference type="PANTHER" id="PTHR37544">
    <property type="entry name" value="SPRAY-RELATED"/>
    <property type="match status" value="1"/>
</dbReference>
<dbReference type="Pfam" id="PF11915">
    <property type="entry name" value="DUF3433"/>
    <property type="match status" value="2"/>
</dbReference>
<evidence type="ECO:0000256" key="1">
    <source>
        <dbReference type="SAM" id="MobiDB-lite"/>
    </source>
</evidence>
<feature type="transmembrane region" description="Helical" evidence="2">
    <location>
        <begin position="828"/>
        <end position="852"/>
    </location>
</feature>
<feature type="transmembrane region" description="Helical" evidence="2">
    <location>
        <begin position="560"/>
        <end position="579"/>
    </location>
</feature>
<keyword evidence="2" id="KW-0472">Membrane</keyword>
<keyword evidence="2" id="KW-1133">Transmembrane helix</keyword>
<feature type="region of interest" description="Disordered" evidence="1">
    <location>
        <begin position="126"/>
        <end position="174"/>
    </location>
</feature>
<dbReference type="PANTHER" id="PTHR37544:SF3">
    <property type="entry name" value="SPRAY"/>
    <property type="match status" value="1"/>
</dbReference>
<feature type="transmembrane region" description="Helical" evidence="2">
    <location>
        <begin position="790"/>
        <end position="816"/>
    </location>
</feature>
<feature type="transmembrane region" description="Helical" evidence="2">
    <location>
        <begin position="509"/>
        <end position="528"/>
    </location>
</feature>
<feature type="transmembrane region" description="Helical" evidence="2">
    <location>
        <begin position="683"/>
        <end position="705"/>
    </location>
</feature>
<dbReference type="EMBL" id="JAULSV010000001">
    <property type="protein sequence ID" value="KAK0654841.1"/>
    <property type="molecule type" value="Genomic_DNA"/>
</dbReference>
<feature type="transmembrane region" description="Helical" evidence="2">
    <location>
        <begin position="20"/>
        <end position="40"/>
    </location>
</feature>
<evidence type="ECO:0000256" key="2">
    <source>
        <dbReference type="SAM" id="Phobius"/>
    </source>
</evidence>
<reference evidence="3" key="1">
    <citation type="submission" date="2023-06" db="EMBL/GenBank/DDBJ databases">
        <title>Genome-scale phylogeny and comparative genomics of the fungal order Sordariales.</title>
        <authorList>
            <consortium name="Lawrence Berkeley National Laboratory"/>
            <person name="Hensen N."/>
            <person name="Bonometti L."/>
            <person name="Westerberg I."/>
            <person name="Brannstrom I.O."/>
            <person name="Guillou S."/>
            <person name="Cros-Aarteil S."/>
            <person name="Calhoun S."/>
            <person name="Haridas S."/>
            <person name="Kuo A."/>
            <person name="Mondo S."/>
            <person name="Pangilinan J."/>
            <person name="Riley R."/>
            <person name="Labutti K."/>
            <person name="Andreopoulos B."/>
            <person name="Lipzen A."/>
            <person name="Chen C."/>
            <person name="Yanf M."/>
            <person name="Daum C."/>
            <person name="Ng V."/>
            <person name="Clum A."/>
            <person name="Steindorff A."/>
            <person name="Ohm R."/>
            <person name="Martin F."/>
            <person name="Silar P."/>
            <person name="Natvig D."/>
            <person name="Lalanne C."/>
            <person name="Gautier V."/>
            <person name="Ament-Velasquez S.L."/>
            <person name="Kruys A."/>
            <person name="Hutchinson M.I."/>
            <person name="Powell A.J."/>
            <person name="Barry K."/>
            <person name="Miller A.N."/>
            <person name="Grigoriev I.V."/>
            <person name="Debuchy R."/>
            <person name="Gladieux P."/>
            <person name="Thoren M.H."/>
            <person name="Johannesson H."/>
        </authorList>
    </citation>
    <scope>NUCLEOTIDE SEQUENCE</scope>
    <source>
        <strain evidence="3">SMH2532-1</strain>
    </source>
</reference>
<protein>
    <submittedName>
        <fullName evidence="3">Uncharacterized protein</fullName>
    </submittedName>
</protein>
<proteinExistence type="predicted"/>
<sequence>MAETLTAPSQRRYKPVPLRWPFLVVQMVLVAAAIVAIVLLQTLLPDSDDSAFVDGHRPRARRNFASQPQTTHQISQRNSASQTHLTVITCAAVGPSATGTCLTTISINTSVLSVGGRKPAGKFNKPPAPHPTQLSVDPSWTQPAYNTSAATTSSKTLARGPGDHFDPNGQPTEVADLPMTMVSVTPITEIDDSRKWTTGLFGGPNGLPDAARGSATSSTSLETQTIITTVGSTPTTMVAPEVVRTGISTVEATVVTMTETPPPTTVVLTSDGTLVSTVVTPPPQPMVTTLSASVVTFVETKPPETVVTTMGGSAVTLVAVITPGVVPGKPTTETVVSEISGTPVTLIRVFTPLPPITTAIETTVDGKLTTMSLTLIPMTTAIATTINGTPTTVSLTLTLTPTATPTTPPGSGKPFRQDNITTLGENAGTRVYTGVTPSQYFAGTFLPPLIAVLLAFPISTIELNVKLLQPFRALTTTDGAAGPDSMTLRYVGIDNVIIPVRQLLRGEPIPFLASLLMWLSWLLAPLAVEAVGFKVHGACSHLSISGCALALGVSPWPTRALIAVLAIMLVILVALAVLLHRWDTGVSRNPWSMADAALLSRDPHLHDRLSEKLNGRELSDANLADIFRHGRFHLERLPLADTHGLTMAPAIVPDWGTPFTPTSLSLADQSPTQRPNPFPVLTYTARVFFLFLLLGLMTLLIYYHLLRSDTPFELFMDSQAFGVKFLFAAIGSLLALFWSSFFLSLGAMTPFRSLSISTGSDGDIRSRAMSQPPPTNPFTGAYHASRNRQWLLLSAAMMALAGELLPAFLANIPYALTQTWNTHRLSTYASLTILSAMVVVLAASMCVTWPYLPVDPRTMAGMVYYVSGSEALREDVVRAEGRAAEEKGVGRGRGLELGGKYCYGRVDGSDGKGRMAVYWGG</sequence>
<feature type="transmembrane region" description="Helical" evidence="2">
    <location>
        <begin position="440"/>
        <end position="461"/>
    </location>
</feature>
<gene>
    <name evidence="3" type="ORF">B0T16DRAFT_450599</name>
</gene>
<keyword evidence="2" id="KW-0812">Transmembrane</keyword>
<feature type="compositionally biased region" description="Polar residues" evidence="1">
    <location>
        <begin position="132"/>
        <end position="146"/>
    </location>
</feature>
<evidence type="ECO:0000313" key="3">
    <source>
        <dbReference type="EMBL" id="KAK0654841.1"/>
    </source>
</evidence>
<feature type="compositionally biased region" description="Low complexity" evidence="1">
    <location>
        <begin position="147"/>
        <end position="158"/>
    </location>
</feature>
<dbReference type="Proteomes" id="UP001174936">
    <property type="component" value="Unassembled WGS sequence"/>
</dbReference>
<comment type="caution">
    <text evidence="3">The sequence shown here is derived from an EMBL/GenBank/DDBJ whole genome shotgun (WGS) entry which is preliminary data.</text>
</comment>
<evidence type="ECO:0000313" key="4">
    <source>
        <dbReference type="Proteomes" id="UP001174936"/>
    </source>
</evidence>
<dbReference type="InterPro" id="IPR021840">
    <property type="entry name" value="DUF3433"/>
</dbReference>
<keyword evidence="4" id="KW-1185">Reference proteome</keyword>
<organism evidence="3 4">
    <name type="scientific">Cercophora newfieldiana</name>
    <dbReference type="NCBI Taxonomy" id="92897"/>
    <lineage>
        <taxon>Eukaryota</taxon>
        <taxon>Fungi</taxon>
        <taxon>Dikarya</taxon>
        <taxon>Ascomycota</taxon>
        <taxon>Pezizomycotina</taxon>
        <taxon>Sordariomycetes</taxon>
        <taxon>Sordariomycetidae</taxon>
        <taxon>Sordariales</taxon>
        <taxon>Lasiosphaeriaceae</taxon>
        <taxon>Cercophora</taxon>
    </lineage>
</organism>
<name>A0AA39YLN6_9PEZI</name>
<accession>A0AA39YLN6</accession>
<feature type="transmembrane region" description="Helical" evidence="2">
    <location>
        <begin position="725"/>
        <end position="745"/>
    </location>
</feature>
<dbReference type="AlphaFoldDB" id="A0AA39YLN6"/>